<dbReference type="PROSITE" id="PS51257">
    <property type="entry name" value="PROKAR_LIPOPROTEIN"/>
    <property type="match status" value="1"/>
</dbReference>
<evidence type="ECO:0000256" key="1">
    <source>
        <dbReference type="SAM" id="MobiDB-lite"/>
    </source>
</evidence>
<name>A0A931IVY7_9BURK</name>
<dbReference type="Gene3D" id="1.10.3670.10">
    <property type="entry name" value="Putative xylanase like domain"/>
    <property type="match status" value="1"/>
</dbReference>
<feature type="region of interest" description="Disordered" evidence="1">
    <location>
        <begin position="282"/>
        <end position="346"/>
    </location>
</feature>
<dbReference type="EMBL" id="JAEDAL010000001">
    <property type="protein sequence ID" value="MBH9552000.1"/>
    <property type="molecule type" value="Genomic_DNA"/>
</dbReference>
<evidence type="ECO:0000313" key="4">
    <source>
        <dbReference type="Proteomes" id="UP000620139"/>
    </source>
</evidence>
<dbReference type="AlphaFoldDB" id="A0A931IVY7"/>
<dbReference type="Proteomes" id="UP000620139">
    <property type="component" value="Unassembled WGS sequence"/>
</dbReference>
<accession>A0A931IVY7</accession>
<feature type="chain" id="PRO_5037496348" evidence="2">
    <location>
        <begin position="32"/>
        <end position="346"/>
    </location>
</feature>
<dbReference type="RefSeq" id="WP_198099585.1">
    <property type="nucleotide sequence ID" value="NZ_JAEDAL010000001.1"/>
</dbReference>
<feature type="signal peptide" evidence="2">
    <location>
        <begin position="1"/>
        <end position="31"/>
    </location>
</feature>
<gene>
    <name evidence="3" type="ORF">I7X43_03965</name>
</gene>
<dbReference type="Pfam" id="PF07313">
    <property type="entry name" value="AmiA-like"/>
    <property type="match status" value="1"/>
</dbReference>
<keyword evidence="2" id="KW-0732">Signal</keyword>
<proteinExistence type="predicted"/>
<evidence type="ECO:0000313" key="3">
    <source>
        <dbReference type="EMBL" id="MBH9552000.1"/>
    </source>
</evidence>
<organism evidence="3 4">
    <name type="scientific">Inhella gelatinilytica</name>
    <dbReference type="NCBI Taxonomy" id="2795030"/>
    <lineage>
        <taxon>Bacteria</taxon>
        <taxon>Pseudomonadati</taxon>
        <taxon>Pseudomonadota</taxon>
        <taxon>Betaproteobacteria</taxon>
        <taxon>Burkholderiales</taxon>
        <taxon>Sphaerotilaceae</taxon>
        <taxon>Inhella</taxon>
    </lineage>
</organism>
<dbReference type="Gene3D" id="2.30.260.10">
    <property type="entry name" value="putative xylanase like domain"/>
    <property type="match status" value="1"/>
</dbReference>
<reference evidence="3" key="1">
    <citation type="submission" date="2020-12" db="EMBL/GenBank/DDBJ databases">
        <title>The genome sequence of Inhella sp. 4Y17.</title>
        <authorList>
            <person name="Liu Y."/>
        </authorList>
    </citation>
    <scope>NUCLEOTIDE SEQUENCE</scope>
    <source>
        <strain evidence="3">4Y10</strain>
    </source>
</reference>
<protein>
    <submittedName>
        <fullName evidence="3">DUF1460 domain-containing protein</fullName>
    </submittedName>
</protein>
<dbReference type="InterPro" id="IPR010846">
    <property type="entry name" value="AmiA-like"/>
</dbReference>
<feature type="compositionally biased region" description="Pro residues" evidence="1">
    <location>
        <begin position="316"/>
        <end position="337"/>
    </location>
</feature>
<dbReference type="SUPFAM" id="SSF54001">
    <property type="entry name" value="Cysteine proteinases"/>
    <property type="match status" value="1"/>
</dbReference>
<dbReference type="InterPro" id="IPR038765">
    <property type="entry name" value="Papain-like_cys_pep_sf"/>
</dbReference>
<comment type="caution">
    <text evidence="3">The sequence shown here is derived from an EMBL/GenBank/DDBJ whole genome shotgun (WGS) entry which is preliminary data.</text>
</comment>
<sequence length="346" mass="39650">MAASRLPSLHPFRWRHCAVLLLIGLSGCVHAPKPWTADETRALMASGQSADHIAPLRERPLHQMDPTELDRYLGYLHAWQPQLRDRIAHLARKAIGQPYELYLLGEFPYELHDRQPLFNLGQSDCVVFAEHIYAMALSQSWAEFFWMLQRLRYRDGVIGVTTRNHYTEADWNPSNAWLVHDVTLELGGAAVRRYEQTINRARFFQDRYRLAHAAPVQRWVDHYLPLEALPAALDHLKTGDFVNVITGRGDAAWASHVGLVIRDGEDPPRLIHSAAPQVREESFESFIHTRQSRETPSDPQRPRLLGFKFLRLNEQPMPPPMAPQPRPPAPLRLPPPEARLAPSDNR</sequence>
<evidence type="ECO:0000256" key="2">
    <source>
        <dbReference type="SAM" id="SignalP"/>
    </source>
</evidence>
<keyword evidence="4" id="KW-1185">Reference proteome</keyword>